<dbReference type="Proteomes" id="UP000007030">
    <property type="component" value="Chromosome"/>
</dbReference>
<protein>
    <submittedName>
        <fullName evidence="1">Uncharacterized protein</fullName>
    </submittedName>
</protein>
<dbReference type="HOGENOM" id="CLU_844136_0_0_0"/>
<dbReference type="OrthoDB" id="24737at2"/>
<dbReference type="EMBL" id="CP002630">
    <property type="protein sequence ID" value="AEB11160.1"/>
    <property type="molecule type" value="Genomic_DNA"/>
</dbReference>
<reference evidence="1 2" key="1">
    <citation type="journal article" date="2012" name="Stand. Genomic Sci.">
        <title>Complete genome sequence of the aerobic, heterotroph Marinithermus hydrothermalis type strain (T1(T)) from a deep-sea hydrothermal vent chimney.</title>
        <authorList>
            <person name="Copeland A."/>
            <person name="Gu W."/>
            <person name="Yasawong M."/>
            <person name="Lapidus A."/>
            <person name="Lucas S."/>
            <person name="Deshpande S."/>
            <person name="Pagani I."/>
            <person name="Tapia R."/>
            <person name="Cheng J.F."/>
            <person name="Goodwin L.A."/>
            <person name="Pitluck S."/>
            <person name="Liolios K."/>
            <person name="Ivanova N."/>
            <person name="Mavromatis K."/>
            <person name="Mikhailova N."/>
            <person name="Pati A."/>
            <person name="Chen A."/>
            <person name="Palaniappan K."/>
            <person name="Land M."/>
            <person name="Pan C."/>
            <person name="Brambilla E.M."/>
            <person name="Rohde M."/>
            <person name="Tindall B.J."/>
            <person name="Sikorski J."/>
            <person name="Goker M."/>
            <person name="Detter J.C."/>
            <person name="Bristow J."/>
            <person name="Eisen J.A."/>
            <person name="Markowitz V."/>
            <person name="Hugenholtz P."/>
            <person name="Kyrpides N.C."/>
            <person name="Klenk H.P."/>
            <person name="Woyke T."/>
        </authorList>
    </citation>
    <scope>NUCLEOTIDE SEQUENCE [LARGE SCALE GENOMIC DNA]</scope>
    <source>
        <strain evidence="2">DSM 14884 / JCM 11576 / T1</strain>
    </source>
</reference>
<dbReference type="eggNOG" id="ENOG50336FP">
    <property type="taxonomic scope" value="Bacteria"/>
</dbReference>
<gene>
    <name evidence="1" type="ordered locus">Marky_0408</name>
</gene>
<dbReference type="KEGG" id="mhd:Marky_0408"/>
<evidence type="ECO:0000313" key="1">
    <source>
        <dbReference type="EMBL" id="AEB11160.1"/>
    </source>
</evidence>
<accession>F2NKX1</accession>
<proteinExistence type="predicted"/>
<dbReference type="RefSeq" id="WP_013703215.1">
    <property type="nucleotide sequence ID" value="NC_015387.1"/>
</dbReference>
<name>F2NKX1_MARHT</name>
<keyword evidence="2" id="KW-1185">Reference proteome</keyword>
<dbReference type="STRING" id="869210.Marky_0408"/>
<evidence type="ECO:0000313" key="2">
    <source>
        <dbReference type="Proteomes" id="UP000007030"/>
    </source>
</evidence>
<sequence length="329" mass="34549">MKRWWWLVFVLAGCTGTQEPALPGLVGVVHGSELTFFVAKDLQPGGGLAAPAPVGPASWDLGGAGVDAVRPVGRDEVWVLRPDALVRFSTAGLSTTAAPQPAGEVVLDLAAEGVDCTGGYLRPGTAALLVVCAVGDVWKVPYTGQPPERVGTVGDPSETRYALGPGDEVVRLDARQICRADCGADQTHALSPIGDPVDLVFDAETGRLYALFRDPFRVQALVWEPASAPRLGSPVDADALDPVLGLVVGQGRAVAFGDDLFTVDAEARVTPEERLAFGRYTAGLISPDAFLYLGRAGSVDVYDLLALSTRQARPVGLEPQALVFVPVQE</sequence>
<organism evidence="1 2">
    <name type="scientific">Marinithermus hydrothermalis (strain DSM 14884 / JCM 11576 / T1)</name>
    <dbReference type="NCBI Taxonomy" id="869210"/>
    <lineage>
        <taxon>Bacteria</taxon>
        <taxon>Thermotogati</taxon>
        <taxon>Deinococcota</taxon>
        <taxon>Deinococci</taxon>
        <taxon>Thermales</taxon>
        <taxon>Thermaceae</taxon>
        <taxon>Marinithermus</taxon>
    </lineage>
</organism>
<dbReference type="AlphaFoldDB" id="F2NKX1"/>